<dbReference type="PANTHER" id="PTHR42709:SF6">
    <property type="entry name" value="UNDECAPRENYL PHOSPHATE TRANSPORTER A"/>
    <property type="match status" value="1"/>
</dbReference>
<dbReference type="InterPro" id="IPR032816">
    <property type="entry name" value="VTT_dom"/>
</dbReference>
<gene>
    <name evidence="8" type="ORF">ACFSW8_06820</name>
</gene>
<protein>
    <submittedName>
        <fullName evidence="8">TVP38/TMEM64 family protein</fullName>
    </submittedName>
</protein>
<evidence type="ECO:0000256" key="3">
    <source>
        <dbReference type="ARBA" id="ARBA00022692"/>
    </source>
</evidence>
<feature type="transmembrane region" description="Helical" evidence="6">
    <location>
        <begin position="46"/>
        <end position="74"/>
    </location>
</feature>
<keyword evidence="9" id="KW-1185">Reference proteome</keyword>
<evidence type="ECO:0000256" key="2">
    <source>
        <dbReference type="ARBA" id="ARBA00022475"/>
    </source>
</evidence>
<feature type="domain" description="VTT" evidence="7">
    <location>
        <begin position="64"/>
        <end position="181"/>
    </location>
</feature>
<dbReference type="RefSeq" id="WP_377086765.1">
    <property type="nucleotide sequence ID" value="NZ_JBHSJL010000014.1"/>
</dbReference>
<dbReference type="InterPro" id="IPR051311">
    <property type="entry name" value="DedA_domain"/>
</dbReference>
<comment type="subcellular location">
    <subcellularLocation>
        <location evidence="1">Cell membrane</location>
        <topology evidence="1">Multi-pass membrane protein</topology>
    </subcellularLocation>
</comment>
<feature type="transmembrane region" description="Helical" evidence="6">
    <location>
        <begin position="161"/>
        <end position="180"/>
    </location>
</feature>
<name>A0ABW4Z9P7_9BACT</name>
<sequence length="222" mass="24383">MKPLIKTAIGLICGFLLIFLLLNTTGLLTQEDLANILRDAEQWPKIWIGLLVIGLLISDILIPVPGIVVVSLAGYFLGPFWGAVCGSLGLTLAGVTGYTLCRLYGYQMLRRIYRDEELLLDMKATFHRHSVLVLLLSRAAPMFPEAASCLAGATHMPFLRFLLAFGSSCTLYSIAVAYAGSLSSSEDITPAIIAYLCIMTVLWSSWALFSRKMKKEKNQSQS</sequence>
<dbReference type="Proteomes" id="UP001597389">
    <property type="component" value="Unassembled WGS sequence"/>
</dbReference>
<keyword evidence="5 6" id="KW-0472">Membrane</keyword>
<evidence type="ECO:0000259" key="7">
    <source>
        <dbReference type="Pfam" id="PF09335"/>
    </source>
</evidence>
<evidence type="ECO:0000256" key="4">
    <source>
        <dbReference type="ARBA" id="ARBA00022989"/>
    </source>
</evidence>
<feature type="transmembrane region" description="Helical" evidence="6">
    <location>
        <begin position="80"/>
        <end position="101"/>
    </location>
</feature>
<keyword evidence="2" id="KW-1003">Cell membrane</keyword>
<evidence type="ECO:0000256" key="1">
    <source>
        <dbReference type="ARBA" id="ARBA00004651"/>
    </source>
</evidence>
<evidence type="ECO:0000313" key="8">
    <source>
        <dbReference type="EMBL" id="MFD2158604.1"/>
    </source>
</evidence>
<evidence type="ECO:0000256" key="6">
    <source>
        <dbReference type="SAM" id="Phobius"/>
    </source>
</evidence>
<evidence type="ECO:0000256" key="5">
    <source>
        <dbReference type="ARBA" id="ARBA00023136"/>
    </source>
</evidence>
<reference evidence="9" key="1">
    <citation type="journal article" date="2019" name="Int. J. Syst. Evol. Microbiol.">
        <title>The Global Catalogue of Microorganisms (GCM) 10K type strain sequencing project: providing services to taxonomists for standard genome sequencing and annotation.</title>
        <authorList>
            <consortium name="The Broad Institute Genomics Platform"/>
            <consortium name="The Broad Institute Genome Sequencing Center for Infectious Disease"/>
            <person name="Wu L."/>
            <person name="Ma J."/>
        </authorList>
    </citation>
    <scope>NUCLEOTIDE SEQUENCE [LARGE SCALE GENOMIC DNA]</scope>
    <source>
        <strain evidence="9">CCUG 57942</strain>
    </source>
</reference>
<dbReference type="EMBL" id="JBHUJB010000028">
    <property type="protein sequence ID" value="MFD2158604.1"/>
    <property type="molecule type" value="Genomic_DNA"/>
</dbReference>
<keyword evidence="3 6" id="KW-0812">Transmembrane</keyword>
<proteinExistence type="predicted"/>
<dbReference type="Pfam" id="PF09335">
    <property type="entry name" value="VTT_dom"/>
    <property type="match status" value="1"/>
</dbReference>
<comment type="caution">
    <text evidence="8">The sequence shown here is derived from an EMBL/GenBank/DDBJ whole genome shotgun (WGS) entry which is preliminary data.</text>
</comment>
<organism evidence="8 9">
    <name type="scientific">Rubritalea tangerina</name>
    <dbReference type="NCBI Taxonomy" id="430798"/>
    <lineage>
        <taxon>Bacteria</taxon>
        <taxon>Pseudomonadati</taxon>
        <taxon>Verrucomicrobiota</taxon>
        <taxon>Verrucomicrobiia</taxon>
        <taxon>Verrucomicrobiales</taxon>
        <taxon>Rubritaleaceae</taxon>
        <taxon>Rubritalea</taxon>
    </lineage>
</organism>
<feature type="transmembrane region" description="Helical" evidence="6">
    <location>
        <begin position="6"/>
        <end position="25"/>
    </location>
</feature>
<dbReference type="PANTHER" id="PTHR42709">
    <property type="entry name" value="ALKALINE PHOSPHATASE LIKE PROTEIN"/>
    <property type="match status" value="1"/>
</dbReference>
<evidence type="ECO:0000313" key="9">
    <source>
        <dbReference type="Proteomes" id="UP001597389"/>
    </source>
</evidence>
<accession>A0ABW4Z9P7</accession>
<keyword evidence="4 6" id="KW-1133">Transmembrane helix</keyword>
<feature type="transmembrane region" description="Helical" evidence="6">
    <location>
        <begin position="192"/>
        <end position="209"/>
    </location>
</feature>